<organism evidence="1">
    <name type="scientific">Microcystis aeruginosa (strain PCC 7806)</name>
    <dbReference type="NCBI Taxonomy" id="267872"/>
    <lineage>
        <taxon>Bacteria</taxon>
        <taxon>Bacillati</taxon>
        <taxon>Cyanobacteriota</taxon>
        <taxon>Cyanophyceae</taxon>
        <taxon>Oscillatoriophycideae</taxon>
        <taxon>Chroococcales</taxon>
        <taxon>Microcystaceae</taxon>
        <taxon>Microcystis</taxon>
    </lineage>
</organism>
<gene>
    <name evidence="1" type="ORF">IPF_4104</name>
</gene>
<accession>A8YJ96</accession>
<dbReference type="AlphaFoldDB" id="A8YJ96"/>
<sequence length="614" mass="71641">MELAYMNKNYNIWELHCTPKSVIPYSQISGARTNHEREAQEIRQMAVENLQAEKIEIGNISQAVNTYNYLGNEDSRFIHLSPETLWQSLVDFPKLLLDVKRIIGLLYQNHVLVLGSEFNDKFYLARYLAKEIYHQTNLDDVKVFLIYTISPENINNDLSKLRESAQTNFVIATTDYPKTRWAGIGLDNYWWQPEREDIYIPESLVNSLYEQLNFNTKLILNSVINKSPSSELTNIEIKEYLFVQLGNQKIVTFAGINNCARILNQLDINEKINQEKLTEIFALANNQRESLKKWYNTYLSSREQLLAIGLSLFDGLFEDQFFAALEKVVEDVWQKRDASLQALDYSDLINLSNYFEFTDFIVETNQLDGFKFVQTQDIENKLVLRQIALNRPNERRLLFEVAWDSHRRQILTTLPTLVNFIKESVQSNLSNWELSGGSVRRNQLHNVIIETISDLGLVSKNTTGKVQNALLELAAQREIAIQDVAARAIKRWYQYGGEQELFKTLQQFYFLTINKQKELIDEKKPRTSEPVKKPQNLMFFVLNFVVNLFIKLFKKIIPYSAKEKSELLREYSDYIGNNNFIQSILNSKLRGIYCQRLFIYLKNYAGINFSISQQ</sequence>
<reference evidence="1" key="1">
    <citation type="submission" date="2007-08" db="EMBL/GenBank/DDBJ databases">
        <authorList>
            <person name="Frangeul L."/>
        </authorList>
    </citation>
    <scope>NUCLEOTIDE SEQUENCE</scope>
    <source>
        <strain evidence="1">PCC 7806</strain>
    </source>
</reference>
<evidence type="ECO:0000313" key="1">
    <source>
        <dbReference type="EMBL" id="CAO90740.1"/>
    </source>
</evidence>
<proteinExistence type="predicted"/>
<dbReference type="EMBL" id="AM778950">
    <property type="protein sequence ID" value="CAO90740.1"/>
    <property type="molecule type" value="Genomic_DNA"/>
</dbReference>
<name>A8YJ96_MICA7</name>
<protein>
    <submittedName>
        <fullName evidence="1">Similarity. Hypothetical start</fullName>
    </submittedName>
</protein>